<dbReference type="Proteomes" id="UP001060170">
    <property type="component" value="Chromosome 5"/>
</dbReference>
<reference evidence="2" key="2">
    <citation type="journal article" date="2018" name="Mol. Plant Microbe Interact.">
        <title>Genome sequence resources for the wheat stripe rust pathogen (Puccinia striiformis f. sp. tritici) and the barley stripe rust pathogen (Puccinia striiformis f. sp. hordei).</title>
        <authorList>
            <person name="Xia C."/>
            <person name="Wang M."/>
            <person name="Yin C."/>
            <person name="Cornejo O.E."/>
            <person name="Hulbert S.H."/>
            <person name="Chen X."/>
        </authorList>
    </citation>
    <scope>NUCLEOTIDE SEQUENCE [LARGE SCALE GENOMIC DNA]</scope>
    <source>
        <strain evidence="2">93-210</strain>
    </source>
</reference>
<accession>A0ACC0ENX8</accession>
<proteinExistence type="predicted"/>
<reference evidence="2" key="1">
    <citation type="journal article" date="2018" name="BMC Genomics">
        <title>Genomic insights into host adaptation between the wheat stripe rust pathogen (Puccinia striiformis f. sp. tritici) and the barley stripe rust pathogen (Puccinia striiformis f. sp. hordei).</title>
        <authorList>
            <person name="Xia C."/>
            <person name="Wang M."/>
            <person name="Yin C."/>
            <person name="Cornejo O.E."/>
            <person name="Hulbert S.H."/>
            <person name="Chen X."/>
        </authorList>
    </citation>
    <scope>NUCLEOTIDE SEQUENCE [LARGE SCALE GENOMIC DNA]</scope>
    <source>
        <strain evidence="2">93-210</strain>
    </source>
</reference>
<evidence type="ECO:0000313" key="1">
    <source>
        <dbReference type="EMBL" id="KAI7955121.1"/>
    </source>
</evidence>
<protein>
    <submittedName>
        <fullName evidence="1">Uncharacterized protein</fullName>
    </submittedName>
</protein>
<reference evidence="1 2" key="3">
    <citation type="journal article" date="2022" name="Microbiol. Spectr.">
        <title>Folding features and dynamics of 3D genome architecture in plant fungal pathogens.</title>
        <authorList>
            <person name="Xia C."/>
        </authorList>
    </citation>
    <scope>NUCLEOTIDE SEQUENCE [LARGE SCALE GENOMIC DNA]</scope>
    <source>
        <strain evidence="1 2">93-210</strain>
    </source>
</reference>
<feature type="non-terminal residue" evidence="1">
    <location>
        <position position="484"/>
    </location>
</feature>
<keyword evidence="2" id="KW-1185">Reference proteome</keyword>
<name>A0ACC0ENX8_9BASI</name>
<sequence length="484" mass="54590">MPRKKLKKTTKVTLTLKLLQMNDSELTDPIMVLVLNPLDALGDNQVQEKITQGFTAINLKQTNFNKSVAGEILQGKYNFIYLSPEIFLNNEMFTEVYHNPKFQDHLVLTVVDKAHMIYSWGLVANRKARRSKAHRRHQDQAIFWPSYGDLGRALMATPNMPILSLSATCCPRAMSAILRSLRIPEDNVTFVRAELTRPELQILRVPMECSLQSTKDLSRAFGSKKDVPNEKLPPTLVYSGNWNGTLDSMKVINKKRGVVDGHKDPYSTLIRRYPACTGDMDKDDTIGEFEKADFPMIACTMALGLGQNWKRVRWVIIVGQGDPSCICQMMGRCGCDGKPGLVILFMEKKREFGLNTPEAIAKADKEDDDVRMNSLAITPICLRIAFSVDDLYSYIPMDRDDPNYLREESREEAEGFEKCRCSNCAPEDTEMILKNIGIMSNDNFDAFLDRPSDYVDPNPVQPTKKEATRGGKKTNTSGPNPVLD</sequence>
<gene>
    <name evidence="1" type="ORF">MJO28_005521</name>
</gene>
<organism evidence="1 2">
    <name type="scientific">Puccinia striiformis f. sp. tritici</name>
    <dbReference type="NCBI Taxonomy" id="168172"/>
    <lineage>
        <taxon>Eukaryota</taxon>
        <taxon>Fungi</taxon>
        <taxon>Dikarya</taxon>
        <taxon>Basidiomycota</taxon>
        <taxon>Pucciniomycotina</taxon>
        <taxon>Pucciniomycetes</taxon>
        <taxon>Pucciniales</taxon>
        <taxon>Pucciniaceae</taxon>
        <taxon>Puccinia</taxon>
    </lineage>
</organism>
<dbReference type="EMBL" id="CM045869">
    <property type="protein sequence ID" value="KAI7955121.1"/>
    <property type="molecule type" value="Genomic_DNA"/>
</dbReference>
<evidence type="ECO:0000313" key="2">
    <source>
        <dbReference type="Proteomes" id="UP001060170"/>
    </source>
</evidence>
<comment type="caution">
    <text evidence="1">The sequence shown here is derived from an EMBL/GenBank/DDBJ whole genome shotgun (WGS) entry which is preliminary data.</text>
</comment>